<evidence type="ECO:0000256" key="1">
    <source>
        <dbReference type="SAM" id="MobiDB-lite"/>
    </source>
</evidence>
<feature type="region of interest" description="Disordered" evidence="1">
    <location>
        <begin position="223"/>
        <end position="304"/>
    </location>
</feature>
<evidence type="ECO:0000313" key="3">
    <source>
        <dbReference type="Proteomes" id="UP000037923"/>
    </source>
</evidence>
<accession>A0A0N0VHU2</accession>
<proteinExistence type="predicted"/>
<comment type="caution">
    <text evidence="2">The sequence shown here is derived from an EMBL/GenBank/DDBJ whole genome shotgun (WGS) entry which is preliminary data.</text>
</comment>
<dbReference type="OMA" id="DHTETAV"/>
<dbReference type="OrthoDB" id="266053at2759"/>
<feature type="compositionally biased region" description="Low complexity" evidence="1">
    <location>
        <begin position="75"/>
        <end position="84"/>
    </location>
</feature>
<organism evidence="2 3">
    <name type="scientific">Leptomonas pyrrhocoris</name>
    <name type="common">Firebug parasite</name>
    <dbReference type="NCBI Taxonomy" id="157538"/>
    <lineage>
        <taxon>Eukaryota</taxon>
        <taxon>Discoba</taxon>
        <taxon>Euglenozoa</taxon>
        <taxon>Kinetoplastea</taxon>
        <taxon>Metakinetoplastina</taxon>
        <taxon>Trypanosomatida</taxon>
        <taxon>Trypanosomatidae</taxon>
        <taxon>Leishmaniinae</taxon>
        <taxon>Leptomonas</taxon>
    </lineage>
</organism>
<dbReference type="GeneID" id="26900510"/>
<feature type="compositionally biased region" description="Low complexity" evidence="1">
    <location>
        <begin position="238"/>
        <end position="259"/>
    </location>
</feature>
<name>A0A0N0VHU2_LEPPY</name>
<feature type="compositionally biased region" description="Polar residues" evidence="1">
    <location>
        <begin position="85"/>
        <end position="94"/>
    </location>
</feature>
<sequence>MSFGPTTRGETECTSASKTSAVGSSPVGVSTAAATAASTTVASGSVTRSCGSPIHPSRAMVQRVNGGSGPPSPAPRGCSAPSCSVATVTTSTPAETVETARCTTPPSQPDSSSPSTAAPPSPASLPHRQRSNTTSAAAAGAAVLAHGAQRSRTRDGVGAPVLAAVAASPSDTVLPPLTRTNLSHTFLNDPRNAIAAPVTAVATSSSSTKPSSVVLPAIISSHAASDRDSGKPAKRKSSSISAASTAATQLSLTTSPATLRPTTSVDAVRAANDSPPSSVDNSCAKSGSSGASSQSTGEPYFRDNNIPRLFNELSEALLEARPESPVAFMTDWLRRRREALE</sequence>
<evidence type="ECO:0000313" key="2">
    <source>
        <dbReference type="EMBL" id="KPA85898.1"/>
    </source>
</evidence>
<keyword evidence="3" id="KW-1185">Reference proteome</keyword>
<dbReference type="EMBL" id="LGTL01000001">
    <property type="protein sequence ID" value="KPA85898.1"/>
    <property type="molecule type" value="Genomic_DNA"/>
</dbReference>
<feature type="compositionally biased region" description="Low complexity" evidence="1">
    <location>
        <begin position="103"/>
        <end position="116"/>
    </location>
</feature>
<feature type="compositionally biased region" description="Low complexity" evidence="1">
    <location>
        <begin position="282"/>
        <end position="295"/>
    </location>
</feature>
<dbReference type="VEuPathDB" id="TriTrypDB:LpyrH10_01_2120"/>
<protein>
    <submittedName>
        <fullName evidence="2">Uncharacterized protein</fullName>
    </submittedName>
</protein>
<feature type="region of interest" description="Disordered" evidence="1">
    <location>
        <begin position="1"/>
        <end position="155"/>
    </location>
</feature>
<dbReference type="SUPFAM" id="SSF47391">
    <property type="entry name" value="Dimerization-anchoring domain of cAMP-dependent PK regulatory subunit"/>
    <property type="match status" value="1"/>
</dbReference>
<dbReference type="AlphaFoldDB" id="A0A0N0VHU2"/>
<gene>
    <name evidence="2" type="ORF">ABB37_00212</name>
</gene>
<dbReference type="CDD" id="cd22961">
    <property type="entry name" value="DD_TEX55-like"/>
    <property type="match status" value="1"/>
</dbReference>
<dbReference type="RefSeq" id="XP_015664337.1">
    <property type="nucleotide sequence ID" value="XM_015796329.1"/>
</dbReference>
<reference evidence="2 3" key="1">
    <citation type="submission" date="2015-07" db="EMBL/GenBank/DDBJ databases">
        <title>High-quality genome of monoxenous trypanosomatid Leptomonas pyrrhocoris.</title>
        <authorList>
            <person name="Flegontov P."/>
            <person name="Butenko A."/>
            <person name="Firsov S."/>
            <person name="Vlcek C."/>
            <person name="Logacheva M.D."/>
            <person name="Field M."/>
            <person name="Filatov D."/>
            <person name="Flegontova O."/>
            <person name="Gerasimov E."/>
            <person name="Jackson A.P."/>
            <person name="Kelly S."/>
            <person name="Opperdoes F."/>
            <person name="O'Reilly A."/>
            <person name="Votypka J."/>
            <person name="Yurchenko V."/>
            <person name="Lukes J."/>
        </authorList>
    </citation>
    <scope>NUCLEOTIDE SEQUENCE [LARGE SCALE GENOMIC DNA]</scope>
    <source>
        <strain evidence="2">H10</strain>
    </source>
</reference>
<feature type="compositionally biased region" description="Low complexity" evidence="1">
    <location>
        <begin position="19"/>
        <end position="47"/>
    </location>
</feature>
<dbReference type="Proteomes" id="UP000037923">
    <property type="component" value="Unassembled WGS sequence"/>
</dbReference>
<feature type="compositionally biased region" description="Low complexity" evidence="1">
    <location>
        <begin position="136"/>
        <end position="148"/>
    </location>
</feature>